<dbReference type="Pfam" id="PF08240">
    <property type="entry name" value="ADH_N"/>
    <property type="match status" value="1"/>
</dbReference>
<dbReference type="Gene3D" id="3.90.180.10">
    <property type="entry name" value="Medium-chain alcohol dehydrogenases, catalytic domain"/>
    <property type="match status" value="1"/>
</dbReference>
<dbReference type="InterPro" id="IPR050129">
    <property type="entry name" value="Zn_alcohol_dh"/>
</dbReference>
<dbReference type="InterPro" id="IPR002328">
    <property type="entry name" value="ADH_Zn_CS"/>
</dbReference>
<dbReference type="PATRIC" id="fig|1141662.3.peg.1928"/>
<dbReference type="InterPro" id="IPR013149">
    <property type="entry name" value="ADH-like_C"/>
</dbReference>
<dbReference type="RefSeq" id="WP_008911918.1">
    <property type="nucleotide sequence ID" value="NZ_KB233222.1"/>
</dbReference>
<keyword evidence="7" id="KW-1185">Reference proteome</keyword>
<evidence type="ECO:0000256" key="4">
    <source>
        <dbReference type="RuleBase" id="RU361277"/>
    </source>
</evidence>
<dbReference type="OrthoDB" id="9773078at2"/>
<comment type="cofactor">
    <cofactor evidence="4">
        <name>Zn(2+)</name>
        <dbReference type="ChEBI" id="CHEBI:29105"/>
    </cofactor>
</comment>
<dbReference type="SMART" id="SM00829">
    <property type="entry name" value="PKS_ER"/>
    <property type="match status" value="1"/>
</dbReference>
<comment type="similarity">
    <text evidence="4">Belongs to the zinc-containing alcohol dehydrogenase family.</text>
</comment>
<dbReference type="Pfam" id="PF00107">
    <property type="entry name" value="ADH_zinc_N"/>
    <property type="match status" value="1"/>
</dbReference>
<dbReference type="Gene3D" id="3.40.50.720">
    <property type="entry name" value="NAD(P)-binding Rossmann-like Domain"/>
    <property type="match status" value="1"/>
</dbReference>
<dbReference type="CDD" id="cd08236">
    <property type="entry name" value="sugar_DH"/>
    <property type="match status" value="1"/>
</dbReference>
<evidence type="ECO:0000313" key="6">
    <source>
        <dbReference type="EMBL" id="EKT61831.1"/>
    </source>
</evidence>
<evidence type="ECO:0000256" key="2">
    <source>
        <dbReference type="ARBA" id="ARBA00022833"/>
    </source>
</evidence>
<dbReference type="InterPro" id="IPR020843">
    <property type="entry name" value="ER"/>
</dbReference>
<accession>K8WPE3</accession>
<dbReference type="PANTHER" id="PTHR43401">
    <property type="entry name" value="L-THREONINE 3-DEHYDROGENASE"/>
    <property type="match status" value="1"/>
</dbReference>
<dbReference type="Proteomes" id="UP000009336">
    <property type="component" value="Unassembled WGS sequence"/>
</dbReference>
<evidence type="ECO:0000259" key="5">
    <source>
        <dbReference type="SMART" id="SM00829"/>
    </source>
</evidence>
<dbReference type="eggNOG" id="COG1063">
    <property type="taxonomic scope" value="Bacteria"/>
</dbReference>
<evidence type="ECO:0000256" key="1">
    <source>
        <dbReference type="ARBA" id="ARBA00022723"/>
    </source>
</evidence>
<dbReference type="SUPFAM" id="SSF51735">
    <property type="entry name" value="NAD(P)-binding Rossmann-fold domains"/>
    <property type="match status" value="1"/>
</dbReference>
<comment type="caution">
    <text evidence="6">The sequence shown here is derived from an EMBL/GenBank/DDBJ whole genome shotgun (WGS) entry which is preliminary data.</text>
</comment>
<dbReference type="GO" id="GO:0008270">
    <property type="term" value="F:zinc ion binding"/>
    <property type="evidence" value="ECO:0007669"/>
    <property type="project" value="InterPro"/>
</dbReference>
<keyword evidence="1 4" id="KW-0479">Metal-binding</keyword>
<dbReference type="GO" id="GO:0016616">
    <property type="term" value="F:oxidoreductase activity, acting on the CH-OH group of donors, NAD or NADP as acceptor"/>
    <property type="evidence" value="ECO:0007669"/>
    <property type="project" value="UniProtKB-ARBA"/>
</dbReference>
<dbReference type="InterPro" id="IPR013154">
    <property type="entry name" value="ADH-like_N"/>
</dbReference>
<proteinExistence type="inferred from homology"/>
<protein>
    <submittedName>
        <fullName evidence="6">Oxidoreductase, zinc-binding dehydrogenase family protein</fullName>
    </submittedName>
</protein>
<dbReference type="InterPro" id="IPR036291">
    <property type="entry name" value="NAD(P)-bd_dom_sf"/>
</dbReference>
<gene>
    <name evidence="6" type="ORF">OOA_09513</name>
</gene>
<dbReference type="SUPFAM" id="SSF50129">
    <property type="entry name" value="GroES-like"/>
    <property type="match status" value="1"/>
</dbReference>
<organism evidence="6 7">
    <name type="scientific">Providencia burhodogranariea DSM 19968</name>
    <dbReference type="NCBI Taxonomy" id="1141662"/>
    <lineage>
        <taxon>Bacteria</taxon>
        <taxon>Pseudomonadati</taxon>
        <taxon>Pseudomonadota</taxon>
        <taxon>Gammaproteobacteria</taxon>
        <taxon>Enterobacterales</taxon>
        <taxon>Morganellaceae</taxon>
        <taxon>Providencia</taxon>
    </lineage>
</organism>
<keyword evidence="2 4" id="KW-0862">Zinc</keyword>
<dbReference type="PROSITE" id="PS00059">
    <property type="entry name" value="ADH_ZINC"/>
    <property type="match status" value="1"/>
</dbReference>
<feature type="domain" description="Enoyl reductase (ER)" evidence="5">
    <location>
        <begin position="7"/>
        <end position="346"/>
    </location>
</feature>
<evidence type="ECO:0000313" key="7">
    <source>
        <dbReference type="Proteomes" id="UP000009336"/>
    </source>
</evidence>
<sequence length="346" mass="38053">MKVLSLTQLGQFELQEREKPTAGAGEVLLKVCAAGVCGSDIPRAFVNGPYHYPLVLGHEFAGQIEAVGDGVDGVLIGRKAAIFPLIPCNECQFCHEHHYAKCTNYSYFGSRQDGGFSEYVAIPEFNLILLDDKTDLREAAMLEPAVVGLHVMRRAHLDLNDNVVIYGAGPIGIMVARWAKIYGANKVLLVDVDPKKIDFCKKLGFNLVCNARETDPVQWVLDNTDSHGADVCVEGSGSSSGLVNSLASCRVYGKVLLLGNPHSDMVLPRLAYDKFMRKEATILGVFNSVYKLNPHDEWKDAAEAIQSGKLKIDDLITHTVSIDDLENLIQIMYKNSEPYCKGMMVM</sequence>
<dbReference type="PANTHER" id="PTHR43401:SF2">
    <property type="entry name" value="L-THREONINE 3-DEHYDROGENASE"/>
    <property type="match status" value="1"/>
</dbReference>
<name>K8WPE3_9GAMM</name>
<dbReference type="AlphaFoldDB" id="K8WPE3"/>
<dbReference type="InterPro" id="IPR011032">
    <property type="entry name" value="GroES-like_sf"/>
</dbReference>
<dbReference type="STRING" id="1141662.OOA_09513"/>
<keyword evidence="3" id="KW-0560">Oxidoreductase</keyword>
<dbReference type="EMBL" id="AKKL01000023">
    <property type="protein sequence ID" value="EKT61831.1"/>
    <property type="molecule type" value="Genomic_DNA"/>
</dbReference>
<dbReference type="HOGENOM" id="CLU_026673_11_0_6"/>
<evidence type="ECO:0000256" key="3">
    <source>
        <dbReference type="ARBA" id="ARBA00023002"/>
    </source>
</evidence>
<reference evidence="6 7" key="1">
    <citation type="journal article" date="2012" name="BMC Genomics">
        <title>Comparative genomics of bacteria in the genus Providencia isolated from wild Drosophila melanogaster.</title>
        <authorList>
            <person name="Galac M.R."/>
            <person name="Lazzaro B.P."/>
        </authorList>
    </citation>
    <scope>NUCLEOTIDE SEQUENCE [LARGE SCALE GENOMIC DNA]</scope>
    <source>
        <strain evidence="6 7">DSM 19968</strain>
    </source>
</reference>